<dbReference type="PANTHER" id="PTHR11113:SF2">
    <property type="entry name" value="ADENINE DEAMINASE"/>
    <property type="match status" value="1"/>
</dbReference>
<dbReference type="NCBIfam" id="TIGR01178">
    <property type="entry name" value="ade"/>
    <property type="match status" value="1"/>
</dbReference>
<sequence length="548" mass="60976">MNSLIIKANYIDILHKEIYPADITIKNGTISNIERTNNSLDDYVLPGFIDSHIHIESSLLIPSNFAHLVVQHGTVSTISDPHEIANVNGIDGIDFMINNSQKTDFKIFFGAPSCVPALHSDFETSGYILDDTDIDKLLTRDNIYYLSEMMNFPGVINKDLKIMNKIHSALKRNKVVDGHAPDLSPDSILKYASAGISTDHECSTIEDARYKLSLGMKILIREGSAAKNFEALHPLISECSGIYCDHLMFCSDDTHPDILLKGHINILVSRAIEYGHNFFDVLKIACINPVMHYKIPVGLLQIGDPADFIITKDLKTFKIEKTYINGKLVFSDGISHIPLLNENPINNFNCSRKSIIDFKFYTQSQAIPIINCINNQITTHKTIIDSNLLAPNFESNIDEDILKIAVINRYNNHNKVSIGFIKNFGLKNGAIGSTVAHDSHNIIVIGTNDEYLSKAANLIIDNKGGLCALNKKDTLMLKLPIAGLMSTLPPKEVASKYIQLNDFCRHVLGSNLDAPLMTLSFMSLTVVPHLKINDKGLFDVDSFSFLKF</sequence>
<dbReference type="PANTHER" id="PTHR11113">
    <property type="entry name" value="N-ACETYLGLUCOSAMINE-6-PHOSPHATE DEACETYLASE"/>
    <property type="match status" value="1"/>
</dbReference>
<dbReference type="GO" id="GO:0006146">
    <property type="term" value="P:adenine catabolic process"/>
    <property type="evidence" value="ECO:0007669"/>
    <property type="project" value="InterPro"/>
</dbReference>
<dbReference type="Proteomes" id="UP001164544">
    <property type="component" value="Plasmid p410-lp41"/>
</dbReference>
<dbReference type="InterPro" id="IPR006679">
    <property type="entry name" value="Adenine_deam"/>
</dbReference>
<evidence type="ECO:0000313" key="9">
    <source>
        <dbReference type="EMBL" id="WAZ91566.1"/>
    </source>
</evidence>
<comment type="cofactor">
    <cofactor evidence="6">
        <name>Mn(2+)</name>
        <dbReference type="ChEBI" id="CHEBI:29035"/>
    </cofactor>
</comment>
<feature type="domain" description="Adenine deaminase C-terminal" evidence="8">
    <location>
        <begin position="376"/>
        <end position="543"/>
    </location>
</feature>
<evidence type="ECO:0000256" key="4">
    <source>
        <dbReference type="ARBA" id="ARBA00023211"/>
    </source>
</evidence>
<evidence type="ECO:0000256" key="6">
    <source>
        <dbReference type="HAMAP-Rule" id="MF_01518"/>
    </source>
</evidence>
<proteinExistence type="inferred from homology"/>
<dbReference type="InterPro" id="IPR011059">
    <property type="entry name" value="Metal-dep_hydrolase_composite"/>
</dbReference>
<feature type="domain" description="Amidohydrolase-related" evidence="7">
    <location>
        <begin position="43"/>
        <end position="329"/>
    </location>
</feature>
<dbReference type="HAMAP" id="MF_01518">
    <property type="entry name" value="Adenine_deamin"/>
    <property type="match status" value="1"/>
</dbReference>
<dbReference type="RefSeq" id="WP_044555105.1">
    <property type="nucleotide sequence ID" value="NZ_CP017138.1"/>
</dbReference>
<dbReference type="Pfam" id="PF01979">
    <property type="entry name" value="Amidohydro_1"/>
    <property type="match status" value="1"/>
</dbReference>
<dbReference type="Gene3D" id="2.30.40.10">
    <property type="entry name" value="Urease, subunit C, domain 1"/>
    <property type="match status" value="1"/>
</dbReference>
<dbReference type="InterPro" id="IPR026912">
    <property type="entry name" value="Adenine_deam_C"/>
</dbReference>
<evidence type="ECO:0000259" key="7">
    <source>
        <dbReference type="Pfam" id="PF01979"/>
    </source>
</evidence>
<dbReference type="InterPro" id="IPR006680">
    <property type="entry name" value="Amidohydro-rel"/>
</dbReference>
<comment type="catalytic activity">
    <reaction evidence="5 6">
        <text>adenine + H2O + H(+) = hypoxanthine + NH4(+)</text>
        <dbReference type="Rhea" id="RHEA:23688"/>
        <dbReference type="ChEBI" id="CHEBI:15377"/>
        <dbReference type="ChEBI" id="CHEBI:15378"/>
        <dbReference type="ChEBI" id="CHEBI:16708"/>
        <dbReference type="ChEBI" id="CHEBI:17368"/>
        <dbReference type="ChEBI" id="CHEBI:28938"/>
        <dbReference type="EC" id="3.5.4.2"/>
    </reaction>
</comment>
<dbReference type="SUPFAM" id="SSF51556">
    <property type="entry name" value="Metallo-dependent hydrolases"/>
    <property type="match status" value="1"/>
</dbReference>
<evidence type="ECO:0000256" key="2">
    <source>
        <dbReference type="ARBA" id="ARBA00012782"/>
    </source>
</evidence>
<evidence type="ECO:0000256" key="1">
    <source>
        <dbReference type="ARBA" id="ARBA00006773"/>
    </source>
</evidence>
<keyword evidence="3 6" id="KW-0378">Hydrolase</keyword>
<dbReference type="GO" id="GO:0000034">
    <property type="term" value="F:adenine deaminase activity"/>
    <property type="evidence" value="ECO:0007669"/>
    <property type="project" value="UniProtKB-UniRule"/>
</dbReference>
<keyword evidence="9" id="KW-0614">Plasmid</keyword>
<evidence type="ECO:0000256" key="3">
    <source>
        <dbReference type="ARBA" id="ARBA00022801"/>
    </source>
</evidence>
<gene>
    <name evidence="6 9" type="primary">ade</name>
    <name evidence="9" type="ORF">O5398_05375</name>
</gene>
<accession>A0AAQ3AGJ6</accession>
<reference evidence="9" key="1">
    <citation type="submission" date="2022-12" db="EMBL/GenBank/DDBJ databases">
        <title>B. miyamotoi WGS.</title>
        <authorList>
            <person name="Kuleshov K.V."/>
            <person name="Hoornstra D."/>
            <person name="Hovius J.W."/>
            <person name="Platonov A.E."/>
            <person name="Telford S.R. III."/>
        </authorList>
    </citation>
    <scope>NUCLEOTIDE SEQUENCE</scope>
    <source>
        <strain evidence="9">410</strain>
        <plasmid evidence="9">p410-lp41</plasmid>
    </source>
</reference>
<dbReference type="EC" id="3.5.4.2" evidence="2 6"/>
<keyword evidence="4 6" id="KW-0464">Manganese</keyword>
<dbReference type="AlphaFoldDB" id="A0AAQ3AGJ6"/>
<protein>
    <recommendedName>
        <fullName evidence="2 6">Adenine deaminase</fullName>
        <shortName evidence="6">Adenase</shortName>
        <shortName evidence="6">Adenine aminase</shortName>
        <ecNumber evidence="2 6">3.5.4.2</ecNumber>
    </recommendedName>
</protein>
<evidence type="ECO:0000313" key="10">
    <source>
        <dbReference type="Proteomes" id="UP001164544"/>
    </source>
</evidence>
<organism evidence="9 10">
    <name type="scientific">Borrelia miyamotoi</name>
    <dbReference type="NCBI Taxonomy" id="47466"/>
    <lineage>
        <taxon>Bacteria</taxon>
        <taxon>Pseudomonadati</taxon>
        <taxon>Spirochaetota</taxon>
        <taxon>Spirochaetia</taxon>
        <taxon>Spirochaetales</taxon>
        <taxon>Borreliaceae</taxon>
        <taxon>Borrelia</taxon>
    </lineage>
</organism>
<evidence type="ECO:0000259" key="8">
    <source>
        <dbReference type="Pfam" id="PF13382"/>
    </source>
</evidence>
<dbReference type="InterPro" id="IPR032466">
    <property type="entry name" value="Metal_Hydrolase"/>
</dbReference>
<evidence type="ECO:0000256" key="5">
    <source>
        <dbReference type="ARBA" id="ARBA00047720"/>
    </source>
</evidence>
<dbReference type="Gene3D" id="3.20.20.140">
    <property type="entry name" value="Metal-dependent hydrolases"/>
    <property type="match status" value="1"/>
</dbReference>
<dbReference type="EMBL" id="CP114640">
    <property type="protein sequence ID" value="WAZ91566.1"/>
    <property type="molecule type" value="Genomic_DNA"/>
</dbReference>
<dbReference type="SUPFAM" id="SSF51338">
    <property type="entry name" value="Composite domain of metallo-dependent hydrolases"/>
    <property type="match status" value="1"/>
</dbReference>
<dbReference type="CDD" id="cd01295">
    <property type="entry name" value="AdeC"/>
    <property type="match status" value="1"/>
</dbReference>
<geneLocation type="plasmid" evidence="9 10">
    <name>p410-lp41</name>
</geneLocation>
<comment type="similarity">
    <text evidence="1 6">Belongs to the metallo-dependent hydrolases superfamily. Adenine deaminase family.</text>
</comment>
<name>A0AAQ3AGJ6_9SPIR</name>
<dbReference type="Pfam" id="PF13382">
    <property type="entry name" value="Adenine_deam_C"/>
    <property type="match status" value="1"/>
</dbReference>